<gene>
    <name evidence="1" type="ORF">MNB_SV-15-825</name>
</gene>
<dbReference type="AlphaFoldDB" id="A0A1W1EK57"/>
<dbReference type="EMBL" id="FRYL01000038">
    <property type="protein sequence ID" value="SHO81259.1"/>
    <property type="molecule type" value="Genomic_DNA"/>
</dbReference>
<accession>A0A1W1EK57</accession>
<name>A0A1W1EK57_9ZZZZ</name>
<sequence>MEKENIIILSMAVIMAMQPIYGDDIKKLDDKPVDEGKTTEILRGGTIEDSNISIEIKEDIIEIKIEEISHLPITMTIIRDDKEIKKVSSENEDEIIFEIKKSDIQIGDKISISNRFEEIKEIRVEE</sequence>
<protein>
    <submittedName>
        <fullName evidence="1">Uncharacterized protein</fullName>
    </submittedName>
</protein>
<evidence type="ECO:0000313" key="1">
    <source>
        <dbReference type="EMBL" id="SHO81259.1"/>
    </source>
</evidence>
<organism evidence="1">
    <name type="scientific">hydrothermal vent metagenome</name>
    <dbReference type="NCBI Taxonomy" id="652676"/>
    <lineage>
        <taxon>unclassified sequences</taxon>
        <taxon>metagenomes</taxon>
        <taxon>ecological metagenomes</taxon>
    </lineage>
</organism>
<proteinExistence type="predicted"/>
<reference evidence="1" key="1">
    <citation type="submission" date="2016-10" db="EMBL/GenBank/DDBJ databases">
        <authorList>
            <person name="de Groot N.N."/>
        </authorList>
    </citation>
    <scope>NUCLEOTIDE SEQUENCE</scope>
</reference>